<gene>
    <name evidence="2" type="ORF">EI97DRAFT_212161</name>
</gene>
<proteinExistence type="predicted"/>
<feature type="compositionally biased region" description="Low complexity" evidence="1">
    <location>
        <begin position="1"/>
        <end position="26"/>
    </location>
</feature>
<dbReference type="EMBL" id="ML986522">
    <property type="protein sequence ID" value="KAF2272359.1"/>
    <property type="molecule type" value="Genomic_DNA"/>
</dbReference>
<dbReference type="AlphaFoldDB" id="A0A6A6JAY0"/>
<evidence type="ECO:0000313" key="3">
    <source>
        <dbReference type="Proteomes" id="UP000800097"/>
    </source>
</evidence>
<accession>A0A6A6JAY0</accession>
<evidence type="ECO:0000256" key="1">
    <source>
        <dbReference type="SAM" id="MobiDB-lite"/>
    </source>
</evidence>
<keyword evidence="3" id="KW-1185">Reference proteome</keyword>
<organism evidence="2 3">
    <name type="scientific">Westerdykella ornata</name>
    <dbReference type="NCBI Taxonomy" id="318751"/>
    <lineage>
        <taxon>Eukaryota</taxon>
        <taxon>Fungi</taxon>
        <taxon>Dikarya</taxon>
        <taxon>Ascomycota</taxon>
        <taxon>Pezizomycotina</taxon>
        <taxon>Dothideomycetes</taxon>
        <taxon>Pleosporomycetidae</taxon>
        <taxon>Pleosporales</taxon>
        <taxon>Sporormiaceae</taxon>
        <taxon>Westerdykella</taxon>
    </lineage>
</organism>
<sequence>MPSPSSSSITLRSPSSSSSSSASTAPSPIPPPSLSWLEGTWNVTHSTLPMWKKNRNVQITYRRIANTSPPQLDDTVTYQALGGSSNIKTVHGVDKPFHVPDITTPPSTGTHDDGDPKASLGYRWRGKGWLVIASSQWEILGYGEEKAADCVEGGNQWVVTHFAKTLFTPAGLDIYSRKGQLSPETIEGIKAALEGLGGEVAALAGKMFAVAFDGEGEG</sequence>
<dbReference type="Proteomes" id="UP000800097">
    <property type="component" value="Unassembled WGS sequence"/>
</dbReference>
<evidence type="ECO:0000313" key="2">
    <source>
        <dbReference type="EMBL" id="KAF2272359.1"/>
    </source>
</evidence>
<name>A0A6A6JAY0_WESOR</name>
<dbReference type="GeneID" id="54546955"/>
<protein>
    <submittedName>
        <fullName evidence="2">Uncharacterized protein</fullName>
    </submittedName>
</protein>
<dbReference type="OrthoDB" id="9975758at2759"/>
<dbReference type="RefSeq" id="XP_033649898.1">
    <property type="nucleotide sequence ID" value="XM_033793780.1"/>
</dbReference>
<reference evidence="2" key="1">
    <citation type="journal article" date="2020" name="Stud. Mycol.">
        <title>101 Dothideomycetes genomes: a test case for predicting lifestyles and emergence of pathogens.</title>
        <authorList>
            <person name="Haridas S."/>
            <person name="Albert R."/>
            <person name="Binder M."/>
            <person name="Bloem J."/>
            <person name="Labutti K."/>
            <person name="Salamov A."/>
            <person name="Andreopoulos B."/>
            <person name="Baker S."/>
            <person name="Barry K."/>
            <person name="Bills G."/>
            <person name="Bluhm B."/>
            <person name="Cannon C."/>
            <person name="Castanera R."/>
            <person name="Culley D."/>
            <person name="Daum C."/>
            <person name="Ezra D."/>
            <person name="Gonzalez J."/>
            <person name="Henrissat B."/>
            <person name="Kuo A."/>
            <person name="Liang C."/>
            <person name="Lipzen A."/>
            <person name="Lutzoni F."/>
            <person name="Magnuson J."/>
            <person name="Mondo S."/>
            <person name="Nolan M."/>
            <person name="Ohm R."/>
            <person name="Pangilinan J."/>
            <person name="Park H.-J."/>
            <person name="Ramirez L."/>
            <person name="Alfaro M."/>
            <person name="Sun H."/>
            <person name="Tritt A."/>
            <person name="Yoshinaga Y."/>
            <person name="Zwiers L.-H."/>
            <person name="Turgeon B."/>
            <person name="Goodwin S."/>
            <person name="Spatafora J."/>
            <person name="Crous P."/>
            <person name="Grigoriev I."/>
        </authorList>
    </citation>
    <scope>NUCLEOTIDE SEQUENCE</scope>
    <source>
        <strain evidence="2">CBS 379.55</strain>
    </source>
</reference>
<feature type="region of interest" description="Disordered" evidence="1">
    <location>
        <begin position="1"/>
        <end position="34"/>
    </location>
</feature>